<accession>M7N6X3</accession>
<dbReference type="RefSeq" id="WP_009193918.1">
    <property type="nucleotide sequence ID" value="NZ_AODQ01000007.1"/>
</dbReference>
<dbReference type="EMBL" id="AODQ01000007">
    <property type="protein sequence ID" value="EMR04348.1"/>
    <property type="molecule type" value="Genomic_DNA"/>
</dbReference>
<dbReference type="PANTHER" id="PTHR44520:SF2">
    <property type="entry name" value="RESPONSE REGULATOR RCP1"/>
    <property type="match status" value="1"/>
</dbReference>
<sequence length="141" mass="16453">MSQEKINRVMLVDDDEIHSNLCYELILRAGIANTVTIFNDAEEALAYLRTGVQNPVELPDLIFLDINMPFMDGWDFLDAYEEFRPQLKKEIMLILLTSSVYKNDIEKAKQYKAVSEYIKTPISIDKLVETRNEYFKHLKTV</sequence>
<dbReference type="Proteomes" id="UP000011910">
    <property type="component" value="Unassembled WGS sequence"/>
</dbReference>
<name>M7N6X3_9BACT</name>
<proteinExistence type="predicted"/>
<evidence type="ECO:0000313" key="4">
    <source>
        <dbReference type="Proteomes" id="UP000011910"/>
    </source>
</evidence>
<dbReference type="InterPro" id="IPR052893">
    <property type="entry name" value="TCS_response_regulator"/>
</dbReference>
<evidence type="ECO:0000259" key="2">
    <source>
        <dbReference type="PROSITE" id="PS50110"/>
    </source>
</evidence>
<dbReference type="SUPFAM" id="SSF52172">
    <property type="entry name" value="CheY-like"/>
    <property type="match status" value="1"/>
</dbReference>
<dbReference type="PANTHER" id="PTHR44520">
    <property type="entry name" value="RESPONSE REGULATOR RCP1-RELATED"/>
    <property type="match status" value="1"/>
</dbReference>
<dbReference type="Pfam" id="PF00072">
    <property type="entry name" value="Response_reg"/>
    <property type="match status" value="1"/>
</dbReference>
<organism evidence="3 4">
    <name type="scientific">Cesiribacter andamanensis AMV16</name>
    <dbReference type="NCBI Taxonomy" id="1279009"/>
    <lineage>
        <taxon>Bacteria</taxon>
        <taxon>Pseudomonadati</taxon>
        <taxon>Bacteroidota</taxon>
        <taxon>Cytophagia</taxon>
        <taxon>Cytophagales</taxon>
        <taxon>Cesiribacteraceae</taxon>
        <taxon>Cesiribacter</taxon>
    </lineage>
</organism>
<dbReference type="GO" id="GO:0000160">
    <property type="term" value="P:phosphorelay signal transduction system"/>
    <property type="evidence" value="ECO:0007669"/>
    <property type="project" value="InterPro"/>
</dbReference>
<feature type="domain" description="Response regulatory" evidence="2">
    <location>
        <begin position="8"/>
        <end position="135"/>
    </location>
</feature>
<dbReference type="eggNOG" id="COG2197">
    <property type="taxonomic scope" value="Bacteria"/>
</dbReference>
<protein>
    <submittedName>
        <fullName evidence="3">Polar-differentiation response regulator divK</fullName>
    </submittedName>
</protein>
<keyword evidence="4" id="KW-1185">Reference proteome</keyword>
<evidence type="ECO:0000256" key="1">
    <source>
        <dbReference type="PROSITE-ProRule" id="PRU00169"/>
    </source>
</evidence>
<dbReference type="InterPro" id="IPR011006">
    <property type="entry name" value="CheY-like_superfamily"/>
</dbReference>
<feature type="modified residue" description="4-aspartylphosphate" evidence="1">
    <location>
        <position position="65"/>
    </location>
</feature>
<dbReference type="STRING" id="1279009.ADICEAN_00511"/>
<dbReference type="OrthoDB" id="1524091at2"/>
<evidence type="ECO:0000313" key="3">
    <source>
        <dbReference type="EMBL" id="EMR04348.1"/>
    </source>
</evidence>
<dbReference type="PROSITE" id="PS50110">
    <property type="entry name" value="RESPONSE_REGULATORY"/>
    <property type="match status" value="1"/>
</dbReference>
<dbReference type="AlphaFoldDB" id="M7N6X3"/>
<comment type="caution">
    <text evidence="3">The sequence shown here is derived from an EMBL/GenBank/DDBJ whole genome shotgun (WGS) entry which is preliminary data.</text>
</comment>
<dbReference type="SMART" id="SM00448">
    <property type="entry name" value="REC"/>
    <property type="match status" value="1"/>
</dbReference>
<dbReference type="Gene3D" id="3.40.50.2300">
    <property type="match status" value="1"/>
</dbReference>
<dbReference type="InterPro" id="IPR001789">
    <property type="entry name" value="Sig_transdc_resp-reg_receiver"/>
</dbReference>
<gene>
    <name evidence="3" type="primary">divK</name>
    <name evidence="3" type="ORF">ADICEAN_00511</name>
</gene>
<keyword evidence="1" id="KW-0597">Phosphoprotein</keyword>
<reference evidence="3 4" key="1">
    <citation type="journal article" date="2013" name="Genome Announc.">
        <title>Draft Genome Sequence of Cesiribacter andamanensis Strain AMV16T, Isolated from a Soil Sample from a Mud Volcano in the Andaman Islands, India.</title>
        <authorList>
            <person name="Shivaji S."/>
            <person name="Ara S."/>
            <person name="Begum Z."/>
            <person name="Srinivas T.N."/>
            <person name="Singh A."/>
            <person name="Kumar Pinnaka A."/>
        </authorList>
    </citation>
    <scope>NUCLEOTIDE SEQUENCE [LARGE SCALE GENOMIC DNA]</scope>
    <source>
        <strain evidence="3 4">AMV16</strain>
    </source>
</reference>